<evidence type="ECO:0000259" key="8">
    <source>
        <dbReference type="SMART" id="SM00499"/>
    </source>
</evidence>
<dbReference type="Pfam" id="PF00234">
    <property type="entry name" value="Tryp_alpha_amyl"/>
    <property type="match status" value="1"/>
</dbReference>
<comment type="function">
    <text evidence="1 6">Plant non-specific lipid-transfer proteins transfer phospholipids as well as galactolipids across membranes. May play a role in wax or cutin deposition in the cell walls of expanding epidermal cells and certain secretory tissues.</text>
</comment>
<dbReference type="GO" id="GO:0006869">
    <property type="term" value="P:lipid transport"/>
    <property type="evidence" value="ECO:0007669"/>
    <property type="project" value="InterPro"/>
</dbReference>
<dbReference type="Proteomes" id="UP001187192">
    <property type="component" value="Unassembled WGS sequence"/>
</dbReference>
<evidence type="ECO:0000256" key="3">
    <source>
        <dbReference type="ARBA" id="ARBA00022448"/>
    </source>
</evidence>
<sequence length="131" mass="13964">MDRQTLAVLLFFSTSAMIILLSSSEVVAAPAPSPAPAPEVDACASIIGPLTPCLDYLRKKQNKASKSCCDGAKELSKQATSKEARQATCRCIKQALTPISDVDPSRIPQIPKECGISITLPPIDRNFDCST</sequence>
<evidence type="ECO:0000256" key="5">
    <source>
        <dbReference type="ARBA" id="ARBA00023157"/>
    </source>
</evidence>
<feature type="chain" id="PRO_5041661921" description="Non-specific lipid-transfer protein" evidence="7">
    <location>
        <begin position="29"/>
        <end position="131"/>
    </location>
</feature>
<evidence type="ECO:0000256" key="6">
    <source>
        <dbReference type="RuleBase" id="RU000628"/>
    </source>
</evidence>
<keyword evidence="4 6" id="KW-0446">Lipid-binding</keyword>
<dbReference type="PANTHER" id="PTHR33076">
    <property type="entry name" value="NON-SPECIFIC LIPID-TRANSFER PROTEIN 2-RELATED"/>
    <property type="match status" value="1"/>
</dbReference>
<protein>
    <recommendedName>
        <fullName evidence="6">Non-specific lipid-transfer protein</fullName>
    </recommendedName>
</protein>
<comment type="similarity">
    <text evidence="2 6">Belongs to the plant LTP family.</text>
</comment>
<organism evidence="9 10">
    <name type="scientific">Ficus carica</name>
    <name type="common">Common fig</name>
    <dbReference type="NCBI Taxonomy" id="3494"/>
    <lineage>
        <taxon>Eukaryota</taxon>
        <taxon>Viridiplantae</taxon>
        <taxon>Streptophyta</taxon>
        <taxon>Embryophyta</taxon>
        <taxon>Tracheophyta</taxon>
        <taxon>Spermatophyta</taxon>
        <taxon>Magnoliopsida</taxon>
        <taxon>eudicotyledons</taxon>
        <taxon>Gunneridae</taxon>
        <taxon>Pentapetalae</taxon>
        <taxon>rosids</taxon>
        <taxon>fabids</taxon>
        <taxon>Rosales</taxon>
        <taxon>Moraceae</taxon>
        <taxon>Ficeae</taxon>
        <taxon>Ficus</taxon>
    </lineage>
</organism>
<evidence type="ECO:0000256" key="2">
    <source>
        <dbReference type="ARBA" id="ARBA00009748"/>
    </source>
</evidence>
<dbReference type="GO" id="GO:0008289">
    <property type="term" value="F:lipid binding"/>
    <property type="evidence" value="ECO:0007669"/>
    <property type="project" value="UniProtKB-KW"/>
</dbReference>
<name>A0AA88D4Z0_FICCA</name>
<dbReference type="AlphaFoldDB" id="A0AA88D4Z0"/>
<gene>
    <name evidence="9" type="ORF">TIFTF001_012128</name>
</gene>
<keyword evidence="10" id="KW-1185">Reference proteome</keyword>
<feature type="signal peptide" evidence="7">
    <location>
        <begin position="1"/>
        <end position="28"/>
    </location>
</feature>
<keyword evidence="3 6" id="KW-0813">Transport</keyword>
<comment type="caution">
    <text evidence="9">The sequence shown here is derived from an EMBL/GenBank/DDBJ whole genome shotgun (WGS) entry which is preliminary data.</text>
</comment>
<evidence type="ECO:0000256" key="1">
    <source>
        <dbReference type="ARBA" id="ARBA00003211"/>
    </source>
</evidence>
<dbReference type="SMART" id="SM00499">
    <property type="entry name" value="AAI"/>
    <property type="match status" value="1"/>
</dbReference>
<dbReference type="InterPro" id="IPR000528">
    <property type="entry name" value="Plant_nsLTP"/>
</dbReference>
<dbReference type="SUPFAM" id="SSF47699">
    <property type="entry name" value="Bifunctional inhibitor/lipid-transfer protein/seed storage 2S albumin"/>
    <property type="match status" value="1"/>
</dbReference>
<evidence type="ECO:0000313" key="10">
    <source>
        <dbReference type="Proteomes" id="UP001187192"/>
    </source>
</evidence>
<dbReference type="PRINTS" id="PR00382">
    <property type="entry name" value="LIPIDTRNSFER"/>
</dbReference>
<reference evidence="9" key="1">
    <citation type="submission" date="2023-07" db="EMBL/GenBank/DDBJ databases">
        <title>draft genome sequence of fig (Ficus carica).</title>
        <authorList>
            <person name="Takahashi T."/>
            <person name="Nishimura K."/>
        </authorList>
    </citation>
    <scope>NUCLEOTIDE SEQUENCE</scope>
</reference>
<dbReference type="InterPro" id="IPR036312">
    <property type="entry name" value="Bifun_inhib/LTP/seed_sf"/>
</dbReference>
<dbReference type="InterPro" id="IPR016140">
    <property type="entry name" value="Bifunc_inhib/LTP/seed_store"/>
</dbReference>
<accession>A0AA88D4Z0</accession>
<keyword evidence="5" id="KW-1015">Disulfide bond</keyword>
<proteinExistence type="inferred from homology"/>
<evidence type="ECO:0000313" key="9">
    <source>
        <dbReference type="EMBL" id="GMN42926.1"/>
    </source>
</evidence>
<dbReference type="Gene3D" id="1.10.110.10">
    <property type="entry name" value="Plant lipid-transfer and hydrophobic proteins"/>
    <property type="match status" value="1"/>
</dbReference>
<feature type="domain" description="Bifunctional inhibitor/plant lipid transfer protein/seed storage helical" evidence="8">
    <location>
        <begin position="43"/>
        <end position="129"/>
    </location>
</feature>
<evidence type="ECO:0000256" key="7">
    <source>
        <dbReference type="SAM" id="SignalP"/>
    </source>
</evidence>
<keyword evidence="7" id="KW-0732">Signal</keyword>
<dbReference type="EMBL" id="BTGU01000015">
    <property type="protein sequence ID" value="GMN42926.1"/>
    <property type="molecule type" value="Genomic_DNA"/>
</dbReference>
<evidence type="ECO:0000256" key="4">
    <source>
        <dbReference type="ARBA" id="ARBA00023121"/>
    </source>
</evidence>
<dbReference type="CDD" id="cd01960">
    <property type="entry name" value="nsLTP1"/>
    <property type="match status" value="1"/>
</dbReference>